<comment type="similarity">
    <text evidence="2">Belongs to the syntaxin family.</text>
</comment>
<keyword evidence="4 10" id="KW-0812">Transmembrane</keyword>
<reference evidence="12 13" key="1">
    <citation type="submission" date="2024-08" db="EMBL/GenBank/DDBJ databases">
        <authorList>
            <person name="Cucini C."/>
            <person name="Frati F."/>
        </authorList>
    </citation>
    <scope>NUCLEOTIDE SEQUENCE [LARGE SCALE GENOMIC DNA]</scope>
</reference>
<dbReference type="PROSITE" id="PS50192">
    <property type="entry name" value="T_SNARE"/>
    <property type="match status" value="1"/>
</dbReference>
<evidence type="ECO:0000256" key="8">
    <source>
        <dbReference type="SAM" id="Coils"/>
    </source>
</evidence>
<accession>A0ABP1RNG0</accession>
<feature type="coiled-coil region" evidence="8">
    <location>
        <begin position="292"/>
        <end position="319"/>
    </location>
</feature>
<evidence type="ECO:0000313" key="13">
    <source>
        <dbReference type="Proteomes" id="UP001642540"/>
    </source>
</evidence>
<protein>
    <recommendedName>
        <fullName evidence="11">t-SNARE coiled-coil homology domain-containing protein</fullName>
    </recommendedName>
</protein>
<evidence type="ECO:0000259" key="11">
    <source>
        <dbReference type="PROSITE" id="PS50192"/>
    </source>
</evidence>
<evidence type="ECO:0000256" key="7">
    <source>
        <dbReference type="ARBA" id="ARBA00023136"/>
    </source>
</evidence>
<keyword evidence="3" id="KW-0813">Transport</keyword>
<dbReference type="Pfam" id="PF05739">
    <property type="entry name" value="SNARE"/>
    <property type="match status" value="1"/>
</dbReference>
<dbReference type="InterPro" id="IPR000727">
    <property type="entry name" value="T_SNARE_dom"/>
</dbReference>
<comment type="caution">
    <text evidence="12">The sequence shown here is derived from an EMBL/GenBank/DDBJ whole genome shotgun (WGS) entry which is preliminary data.</text>
</comment>
<feature type="compositionally biased region" description="Basic and acidic residues" evidence="9">
    <location>
        <begin position="34"/>
        <end position="46"/>
    </location>
</feature>
<feature type="compositionally biased region" description="Polar residues" evidence="9">
    <location>
        <begin position="47"/>
        <end position="75"/>
    </location>
</feature>
<dbReference type="Gene3D" id="1.20.58.70">
    <property type="match status" value="1"/>
</dbReference>
<keyword evidence="7 10" id="KW-0472">Membrane</keyword>
<evidence type="ECO:0000256" key="10">
    <source>
        <dbReference type="SAM" id="Phobius"/>
    </source>
</evidence>
<feature type="region of interest" description="Disordered" evidence="9">
    <location>
        <begin position="1"/>
        <end position="75"/>
    </location>
</feature>
<dbReference type="CDD" id="cd15844">
    <property type="entry name" value="SNARE_syntaxin5"/>
    <property type="match status" value="1"/>
</dbReference>
<dbReference type="PANTHER" id="PTHR19957:SF3">
    <property type="entry name" value="SYNTAXIN-5"/>
    <property type="match status" value="1"/>
</dbReference>
<feature type="domain" description="T-SNARE coiled-coil homology" evidence="11">
    <location>
        <begin position="261"/>
        <end position="323"/>
    </location>
</feature>
<evidence type="ECO:0000256" key="3">
    <source>
        <dbReference type="ARBA" id="ARBA00022448"/>
    </source>
</evidence>
<keyword evidence="6 8" id="KW-0175">Coiled coil</keyword>
<dbReference type="InterPro" id="IPR006012">
    <property type="entry name" value="Syntaxin/epimorphin_CS"/>
</dbReference>
<proteinExistence type="inferred from homology"/>
<dbReference type="SMART" id="SM00397">
    <property type="entry name" value="t_SNARE"/>
    <property type="match status" value="1"/>
</dbReference>
<dbReference type="Proteomes" id="UP001642540">
    <property type="component" value="Unassembled WGS sequence"/>
</dbReference>
<evidence type="ECO:0000313" key="12">
    <source>
        <dbReference type="EMBL" id="CAL8131476.1"/>
    </source>
</evidence>
<dbReference type="InterPro" id="IPR010989">
    <property type="entry name" value="SNARE"/>
</dbReference>
<feature type="compositionally biased region" description="Basic residues" evidence="9">
    <location>
        <begin position="1"/>
        <end position="10"/>
    </location>
</feature>
<dbReference type="PROSITE" id="PS00914">
    <property type="entry name" value="SYNTAXIN"/>
    <property type="match status" value="1"/>
</dbReference>
<dbReference type="InterPro" id="IPR045242">
    <property type="entry name" value="Syntaxin"/>
</dbReference>
<organism evidence="12 13">
    <name type="scientific">Orchesella dallaii</name>
    <dbReference type="NCBI Taxonomy" id="48710"/>
    <lineage>
        <taxon>Eukaryota</taxon>
        <taxon>Metazoa</taxon>
        <taxon>Ecdysozoa</taxon>
        <taxon>Arthropoda</taxon>
        <taxon>Hexapoda</taxon>
        <taxon>Collembola</taxon>
        <taxon>Entomobryomorpha</taxon>
        <taxon>Entomobryoidea</taxon>
        <taxon>Orchesellidae</taxon>
        <taxon>Orchesellinae</taxon>
        <taxon>Orchesella</taxon>
    </lineage>
</organism>
<dbReference type="Pfam" id="PF11416">
    <property type="entry name" value="Syntaxin-5_N"/>
    <property type="match status" value="1"/>
</dbReference>
<sequence length="353" mass="39568">MSVPRRRRGSSKSEDTEQLLPATKSTGNSSWSGVEDKENMGRDRTAEFQSALRSLQGRQQVRQLQPNPMTSANRMNRNLDQYTEFMRVAKSIGKNISKTYSKLEKLALLAKRKSLFEDKSVEIQELTFIIKEDINGLNQDIAKLQKISRGSQTVNGKHIQSHSSGVVVGLQSKLASMSTEFKNVLQIRTENLKEQRTRQDQFTQGPVTSSLPPSALTGFYKGSALVPEDSYSGGDISIDIGDNAGALRHRQSQLLAQDETESYLSSRADAMQSIESTIVELGGIFQQLATMVKEQEEVVQRIDSNIEDAEMNVEAAHTELLKYFRSVASNRWLMIKVFALLIFFFVIFVVFLG</sequence>
<feature type="compositionally biased region" description="Polar residues" evidence="9">
    <location>
        <begin position="23"/>
        <end position="32"/>
    </location>
</feature>
<comment type="subcellular location">
    <subcellularLocation>
        <location evidence="1">Membrane</location>
        <topology evidence="1">Single-pass type IV membrane protein</topology>
    </subcellularLocation>
</comment>
<evidence type="ECO:0000256" key="1">
    <source>
        <dbReference type="ARBA" id="ARBA00004211"/>
    </source>
</evidence>
<evidence type="ECO:0000256" key="9">
    <source>
        <dbReference type="SAM" id="MobiDB-lite"/>
    </source>
</evidence>
<gene>
    <name evidence="12" type="ORF">ODALV1_LOCUS24201</name>
</gene>
<dbReference type="InterPro" id="IPR021538">
    <property type="entry name" value="Syntaxin-5_N"/>
</dbReference>
<dbReference type="EMBL" id="CAXLJM020000088">
    <property type="protein sequence ID" value="CAL8131476.1"/>
    <property type="molecule type" value="Genomic_DNA"/>
</dbReference>
<dbReference type="PANTHER" id="PTHR19957">
    <property type="entry name" value="SYNTAXIN"/>
    <property type="match status" value="1"/>
</dbReference>
<evidence type="ECO:0000256" key="4">
    <source>
        <dbReference type="ARBA" id="ARBA00022692"/>
    </source>
</evidence>
<keyword evidence="13" id="KW-1185">Reference proteome</keyword>
<evidence type="ECO:0000256" key="2">
    <source>
        <dbReference type="ARBA" id="ARBA00009063"/>
    </source>
</evidence>
<feature type="transmembrane region" description="Helical" evidence="10">
    <location>
        <begin position="332"/>
        <end position="352"/>
    </location>
</feature>
<keyword evidence="5 10" id="KW-1133">Transmembrane helix</keyword>
<dbReference type="SUPFAM" id="SSF47661">
    <property type="entry name" value="t-snare proteins"/>
    <property type="match status" value="1"/>
</dbReference>
<evidence type="ECO:0000256" key="5">
    <source>
        <dbReference type="ARBA" id="ARBA00022989"/>
    </source>
</evidence>
<name>A0ABP1RNG0_9HEXA</name>
<evidence type="ECO:0000256" key="6">
    <source>
        <dbReference type="ARBA" id="ARBA00023054"/>
    </source>
</evidence>